<dbReference type="SUPFAM" id="SSF54909">
    <property type="entry name" value="Dimeric alpha+beta barrel"/>
    <property type="match status" value="1"/>
</dbReference>
<dbReference type="EMBL" id="CP108021">
    <property type="protein sequence ID" value="WUM19592.1"/>
    <property type="molecule type" value="Genomic_DNA"/>
</dbReference>
<protein>
    <submittedName>
        <fullName evidence="2">Antibiotic biosynthesis monooxygenase</fullName>
    </submittedName>
</protein>
<gene>
    <name evidence="2" type="ORF">OG579_18110</name>
</gene>
<feature type="domain" description="ABM" evidence="1">
    <location>
        <begin position="3"/>
        <end position="72"/>
    </location>
</feature>
<name>A0AAU4K0H1_9NOCA</name>
<proteinExistence type="predicted"/>
<evidence type="ECO:0000313" key="3">
    <source>
        <dbReference type="Proteomes" id="UP001432128"/>
    </source>
</evidence>
<keyword evidence="2" id="KW-0503">Monooxygenase</keyword>
<reference evidence="2 3" key="1">
    <citation type="submission" date="2022-10" db="EMBL/GenBank/DDBJ databases">
        <title>The complete genomes of actinobacterial strains from the NBC collection.</title>
        <authorList>
            <person name="Joergensen T.S."/>
            <person name="Alvarez Arevalo M."/>
            <person name="Sterndorff E.B."/>
            <person name="Faurdal D."/>
            <person name="Vuksanovic O."/>
            <person name="Mourched A.-S."/>
            <person name="Charusanti P."/>
            <person name="Shaw S."/>
            <person name="Blin K."/>
            <person name="Weber T."/>
        </authorList>
    </citation>
    <scope>NUCLEOTIDE SEQUENCE [LARGE SCALE GENOMIC DNA]</scope>
    <source>
        <strain evidence="2 3">NBC_00319</strain>
    </source>
</reference>
<evidence type="ECO:0000259" key="1">
    <source>
        <dbReference type="Pfam" id="PF03992"/>
    </source>
</evidence>
<dbReference type="GO" id="GO:0004497">
    <property type="term" value="F:monooxygenase activity"/>
    <property type="evidence" value="ECO:0007669"/>
    <property type="project" value="UniProtKB-KW"/>
</dbReference>
<dbReference type="InterPro" id="IPR007138">
    <property type="entry name" value="ABM_dom"/>
</dbReference>
<sequence length="100" mass="11094">MTILVLLELHLDPAQRDAAPDIIDETLVATRAWPGNEGIEVHVDDDDPCHVMVVERWATTADHAAYAQWRTTPDGASRLREIVAAAPVKTIWSTTIPLRD</sequence>
<dbReference type="Pfam" id="PF03992">
    <property type="entry name" value="ABM"/>
    <property type="match status" value="1"/>
</dbReference>
<dbReference type="Gene3D" id="3.30.70.100">
    <property type="match status" value="1"/>
</dbReference>
<organism evidence="2 3">
    <name type="scientific">Williamsia herbipolensis</name>
    <dbReference type="NCBI Taxonomy" id="1603258"/>
    <lineage>
        <taxon>Bacteria</taxon>
        <taxon>Bacillati</taxon>
        <taxon>Actinomycetota</taxon>
        <taxon>Actinomycetes</taxon>
        <taxon>Mycobacteriales</taxon>
        <taxon>Nocardiaceae</taxon>
        <taxon>Williamsia</taxon>
    </lineage>
</organism>
<evidence type="ECO:0000313" key="2">
    <source>
        <dbReference type="EMBL" id="WUM19592.1"/>
    </source>
</evidence>
<keyword evidence="3" id="KW-1185">Reference proteome</keyword>
<dbReference type="InterPro" id="IPR011008">
    <property type="entry name" value="Dimeric_a/b-barrel"/>
</dbReference>
<dbReference type="RefSeq" id="WP_045824236.1">
    <property type="nucleotide sequence ID" value="NZ_CP108021.1"/>
</dbReference>
<dbReference type="KEGG" id="whr:OG579_18110"/>
<accession>A0AAU4K0H1</accession>
<dbReference type="AlphaFoldDB" id="A0AAU4K0H1"/>
<dbReference type="Proteomes" id="UP001432128">
    <property type="component" value="Chromosome"/>
</dbReference>
<keyword evidence="2" id="KW-0560">Oxidoreductase</keyword>